<dbReference type="GO" id="GO:0030435">
    <property type="term" value="P:sporulation resulting in formation of a cellular spore"/>
    <property type="evidence" value="ECO:0007669"/>
    <property type="project" value="InterPro"/>
</dbReference>
<dbReference type="RefSeq" id="WP_257531931.1">
    <property type="nucleotide sequence ID" value="NZ_JANKAS010000010.1"/>
</dbReference>
<organism evidence="2 3">
    <name type="scientific">Irregularibacter muris</name>
    <dbReference type="NCBI Taxonomy" id="1796619"/>
    <lineage>
        <taxon>Bacteria</taxon>
        <taxon>Bacillati</taxon>
        <taxon>Bacillota</taxon>
        <taxon>Clostridia</taxon>
        <taxon>Eubacteriales</taxon>
        <taxon>Eubacteriaceae</taxon>
        <taxon>Irregularibacter</taxon>
    </lineage>
</organism>
<feature type="compositionally biased region" description="Low complexity" evidence="1">
    <location>
        <begin position="55"/>
        <end position="78"/>
    </location>
</feature>
<reference evidence="2" key="1">
    <citation type="submission" date="2022-07" db="EMBL/GenBank/DDBJ databases">
        <title>Enhanced cultured diversity of the mouse gut microbiota enables custom-made synthetic communities.</title>
        <authorList>
            <person name="Afrizal A."/>
        </authorList>
    </citation>
    <scope>NUCLEOTIDE SEQUENCE</scope>
    <source>
        <strain evidence="2">DSM 28593</strain>
    </source>
</reference>
<dbReference type="NCBIfam" id="TIGR02898">
    <property type="entry name" value="spore_YhcN_YlaJ"/>
    <property type="match status" value="1"/>
</dbReference>
<accession>A0AAE3HIW3</accession>
<dbReference type="InterPro" id="IPR014247">
    <property type="entry name" value="Spore_lipoprot_YhcN/YlaJ"/>
</dbReference>
<dbReference type="Pfam" id="PF09580">
    <property type="entry name" value="Spore_YhcN_YlaJ"/>
    <property type="match status" value="1"/>
</dbReference>
<evidence type="ECO:0000313" key="2">
    <source>
        <dbReference type="EMBL" id="MCR1899498.1"/>
    </source>
</evidence>
<sequence>MKRVVLLSIIFLLVGSLIVGCAPARRVNPDNNVQNAPNNQRNANPDNMIPNNQDNVTPRDNTTVPNNTPRNNTTENNVSGDDTARARRVADVAKDVDGVRDATVVVNGNTAYVGIDINANIQDNATDQLKERVGDIIKDKEATINRVYVSADSDTVTRLKDVARDVENGRPISGFIDQLTEMFRRPAPSVQ</sequence>
<dbReference type="EMBL" id="JANKAS010000010">
    <property type="protein sequence ID" value="MCR1899498.1"/>
    <property type="molecule type" value="Genomic_DNA"/>
</dbReference>
<dbReference type="AlphaFoldDB" id="A0AAE3HIW3"/>
<dbReference type="Proteomes" id="UP001205748">
    <property type="component" value="Unassembled WGS sequence"/>
</dbReference>
<comment type="caution">
    <text evidence="2">The sequence shown here is derived from an EMBL/GenBank/DDBJ whole genome shotgun (WGS) entry which is preliminary data.</text>
</comment>
<keyword evidence="2" id="KW-0449">Lipoprotein</keyword>
<dbReference type="InterPro" id="IPR019076">
    <property type="entry name" value="Spore_lipoprot_YhcN/YlaJ-like"/>
</dbReference>
<evidence type="ECO:0000256" key="1">
    <source>
        <dbReference type="SAM" id="MobiDB-lite"/>
    </source>
</evidence>
<protein>
    <submittedName>
        <fullName evidence="2">YhcN/YlaJ family sporulation lipoprotein</fullName>
    </submittedName>
</protein>
<evidence type="ECO:0000313" key="3">
    <source>
        <dbReference type="Proteomes" id="UP001205748"/>
    </source>
</evidence>
<name>A0AAE3HIW3_9FIRM</name>
<proteinExistence type="predicted"/>
<feature type="compositionally biased region" description="Low complexity" evidence="1">
    <location>
        <begin position="29"/>
        <end position="47"/>
    </location>
</feature>
<keyword evidence="3" id="KW-1185">Reference proteome</keyword>
<dbReference type="PROSITE" id="PS51257">
    <property type="entry name" value="PROKAR_LIPOPROTEIN"/>
    <property type="match status" value="1"/>
</dbReference>
<gene>
    <name evidence="2" type="ORF">NSA47_10925</name>
</gene>
<feature type="region of interest" description="Disordered" evidence="1">
    <location>
        <begin position="26"/>
        <end position="83"/>
    </location>
</feature>